<feature type="signal peptide" evidence="1">
    <location>
        <begin position="1"/>
        <end position="22"/>
    </location>
</feature>
<sequence length="235" mass="24930">MRKTLRALLASALVCTAAIASAADHSKHLAPGFAKLPQAAKLVLMPVDVELFSMSAGGVNEPKADWTANAQKHMKAELVQRTKTLGLTTQVMDDQAADEFAEPMALHAAVARSIALHHATGGAWALPTKAGRLDWSFDDALRDLKAKSGADYGLFIWVRDSYASAERKLAMVGLALLGVGITGGAQVGYASLVDLNSGQVLWFNQLARATGDLREPKEAAESIDVLLNGFPKPTP</sequence>
<evidence type="ECO:0000256" key="1">
    <source>
        <dbReference type="SAM" id="SignalP"/>
    </source>
</evidence>
<dbReference type="RefSeq" id="WP_394476743.1">
    <property type="nucleotide sequence ID" value="NZ_JBIGHV010000002.1"/>
</dbReference>
<reference evidence="2 3" key="1">
    <citation type="submission" date="2024-08" db="EMBL/GenBank/DDBJ databases">
        <authorList>
            <person name="Lu H."/>
        </authorList>
    </citation>
    <scope>NUCLEOTIDE SEQUENCE [LARGE SCALE GENOMIC DNA]</scope>
    <source>
        <strain evidence="2 3">LYH14W</strain>
    </source>
</reference>
<evidence type="ECO:0000313" key="2">
    <source>
        <dbReference type="EMBL" id="MFG6429362.1"/>
    </source>
</evidence>
<dbReference type="Proteomes" id="UP001606210">
    <property type="component" value="Unassembled WGS sequence"/>
</dbReference>
<evidence type="ECO:0000313" key="3">
    <source>
        <dbReference type="Proteomes" id="UP001606210"/>
    </source>
</evidence>
<dbReference type="EMBL" id="JBIGHV010000002">
    <property type="protein sequence ID" value="MFG6429362.1"/>
    <property type="molecule type" value="Genomic_DNA"/>
</dbReference>
<organism evidence="2 3">
    <name type="scientific">Pelomonas parva</name>
    <dbReference type="NCBI Taxonomy" id="3299032"/>
    <lineage>
        <taxon>Bacteria</taxon>
        <taxon>Pseudomonadati</taxon>
        <taxon>Pseudomonadota</taxon>
        <taxon>Betaproteobacteria</taxon>
        <taxon>Burkholderiales</taxon>
        <taxon>Sphaerotilaceae</taxon>
        <taxon>Roseateles</taxon>
    </lineage>
</organism>
<accession>A0ABW7EYD0</accession>
<keyword evidence="1" id="KW-0732">Signal</keyword>
<proteinExistence type="predicted"/>
<feature type="chain" id="PRO_5045065684" evidence="1">
    <location>
        <begin position="23"/>
        <end position="235"/>
    </location>
</feature>
<gene>
    <name evidence="2" type="ORF">ACG00Y_05530</name>
</gene>
<comment type="caution">
    <text evidence="2">The sequence shown here is derived from an EMBL/GenBank/DDBJ whole genome shotgun (WGS) entry which is preliminary data.</text>
</comment>
<protein>
    <submittedName>
        <fullName evidence="2">Uncharacterized protein</fullName>
    </submittedName>
</protein>
<keyword evidence="3" id="KW-1185">Reference proteome</keyword>
<name>A0ABW7EYD0_9BURK</name>